<name>A0A255IAT9_9FIRM</name>
<evidence type="ECO:0000313" key="12">
    <source>
        <dbReference type="EMBL" id="PXV96119.1"/>
    </source>
</evidence>
<keyword evidence="4 11" id="KW-0808">Transferase</keyword>
<dbReference type="OrthoDB" id="9778146at2"/>
<dbReference type="SUPFAM" id="SSF53613">
    <property type="entry name" value="Ribokinase-like"/>
    <property type="match status" value="1"/>
</dbReference>
<proteinExistence type="inferred from homology"/>
<dbReference type="HAMAP" id="MF_00228">
    <property type="entry name" value="Thz_kinase"/>
    <property type="match status" value="1"/>
</dbReference>
<reference evidence="13" key="3">
    <citation type="submission" date="2018-07" db="EMBL/GenBank/DDBJ databases">
        <authorList>
            <person name="Quirk P.G."/>
            <person name="Krulwich T.A."/>
        </authorList>
    </citation>
    <scope>NUCLEOTIDE SEQUENCE</scope>
    <source>
        <strain evidence="13">CCRI-19302</strain>
    </source>
</reference>
<evidence type="ECO:0000256" key="5">
    <source>
        <dbReference type="ARBA" id="ARBA00022723"/>
    </source>
</evidence>
<keyword evidence="10 11" id="KW-0784">Thiamine biosynthesis</keyword>
<evidence type="ECO:0000256" key="4">
    <source>
        <dbReference type="ARBA" id="ARBA00022679"/>
    </source>
</evidence>
<dbReference type="UniPathway" id="UPA00060">
    <property type="reaction ID" value="UER00139"/>
</dbReference>
<comment type="catalytic activity">
    <reaction evidence="1 11">
        <text>5-(2-hydroxyethyl)-4-methylthiazole + ATP = 4-methyl-5-(2-phosphooxyethyl)-thiazole + ADP + H(+)</text>
        <dbReference type="Rhea" id="RHEA:24212"/>
        <dbReference type="ChEBI" id="CHEBI:15378"/>
        <dbReference type="ChEBI" id="CHEBI:17957"/>
        <dbReference type="ChEBI" id="CHEBI:30616"/>
        <dbReference type="ChEBI" id="CHEBI:58296"/>
        <dbReference type="ChEBI" id="CHEBI:456216"/>
        <dbReference type="EC" id="2.7.1.50"/>
    </reaction>
</comment>
<dbReference type="GO" id="GO:0005524">
    <property type="term" value="F:ATP binding"/>
    <property type="evidence" value="ECO:0007669"/>
    <property type="project" value="UniProtKB-UniRule"/>
</dbReference>
<keyword evidence="9 11" id="KW-0460">Magnesium</keyword>
<dbReference type="GO" id="GO:0000287">
    <property type="term" value="F:magnesium ion binding"/>
    <property type="evidence" value="ECO:0007669"/>
    <property type="project" value="UniProtKB-UniRule"/>
</dbReference>
<dbReference type="PIRSF" id="PIRSF000513">
    <property type="entry name" value="Thz_kinase"/>
    <property type="match status" value="1"/>
</dbReference>
<evidence type="ECO:0000313" key="14">
    <source>
        <dbReference type="Proteomes" id="UP000216411"/>
    </source>
</evidence>
<dbReference type="Proteomes" id="UP000216411">
    <property type="component" value="Unassembled WGS sequence"/>
</dbReference>
<keyword evidence="6 11" id="KW-0547">Nucleotide-binding</keyword>
<evidence type="ECO:0000256" key="8">
    <source>
        <dbReference type="ARBA" id="ARBA00022840"/>
    </source>
</evidence>
<feature type="binding site" evidence="11">
    <location>
        <position position="170"/>
    </location>
    <ligand>
        <name>ATP</name>
        <dbReference type="ChEBI" id="CHEBI:30616"/>
    </ligand>
</feature>
<evidence type="ECO:0000256" key="1">
    <source>
        <dbReference type="ARBA" id="ARBA00001771"/>
    </source>
</evidence>
<dbReference type="InterPro" id="IPR029056">
    <property type="entry name" value="Ribokinase-like"/>
</dbReference>
<evidence type="ECO:0000256" key="7">
    <source>
        <dbReference type="ARBA" id="ARBA00022777"/>
    </source>
</evidence>
<evidence type="ECO:0000256" key="3">
    <source>
        <dbReference type="ARBA" id="ARBA00004868"/>
    </source>
</evidence>
<dbReference type="CDD" id="cd01170">
    <property type="entry name" value="THZ_kinase"/>
    <property type="match status" value="1"/>
</dbReference>
<protein>
    <recommendedName>
        <fullName evidence="11">Hydroxyethylthiazole kinase</fullName>
        <ecNumber evidence="11">2.7.1.50</ecNumber>
    </recommendedName>
    <alternativeName>
        <fullName evidence="11">4-methyl-5-beta-hydroxyethylthiazole kinase</fullName>
        <shortName evidence="11">TH kinase</shortName>
        <shortName evidence="11">Thz kinase</shortName>
    </alternativeName>
</protein>
<reference evidence="12 15" key="2">
    <citation type="submission" date="2018-05" db="EMBL/GenBank/DDBJ databases">
        <title>Genomic Encyclopedia of Type Strains, Phase IV (KMG-IV): sequencing the most valuable type-strain genomes for metagenomic binning, comparative biology and taxonomic classification.</title>
        <authorList>
            <person name="Goeker M."/>
        </authorList>
    </citation>
    <scope>NUCLEOTIDE SEQUENCE [LARGE SCALE GENOMIC DNA]</scope>
    <source>
        <strain evidence="12 15">DSM 28816</strain>
    </source>
</reference>
<dbReference type="Gene3D" id="3.40.1190.20">
    <property type="match status" value="1"/>
</dbReference>
<evidence type="ECO:0000313" key="15">
    <source>
        <dbReference type="Proteomes" id="UP000247523"/>
    </source>
</evidence>
<keyword evidence="5 11" id="KW-0479">Metal-binding</keyword>
<dbReference type="RefSeq" id="WP_094377853.1">
    <property type="nucleotide sequence ID" value="NZ_NOKA02000018.1"/>
</dbReference>
<dbReference type="EMBL" id="QICS01000001">
    <property type="protein sequence ID" value="PXV96119.1"/>
    <property type="molecule type" value="Genomic_DNA"/>
</dbReference>
<comment type="function">
    <text evidence="11">Catalyzes the phosphorylation of the hydroxyl group of 4-methyl-5-beta-hydroxyethylthiazole (THZ).</text>
</comment>
<accession>A0A255IAT9</accession>
<dbReference type="NCBIfam" id="NF006830">
    <property type="entry name" value="PRK09355.1"/>
    <property type="match status" value="1"/>
</dbReference>
<dbReference type="GO" id="GO:0009228">
    <property type="term" value="P:thiamine biosynthetic process"/>
    <property type="evidence" value="ECO:0007669"/>
    <property type="project" value="UniProtKB-KW"/>
</dbReference>
<keyword evidence="8 11" id="KW-0067">ATP-binding</keyword>
<evidence type="ECO:0000313" key="13">
    <source>
        <dbReference type="EMBL" id="RDY31305.1"/>
    </source>
</evidence>
<evidence type="ECO:0000256" key="6">
    <source>
        <dbReference type="ARBA" id="ARBA00022741"/>
    </source>
</evidence>
<dbReference type="EMBL" id="NOKA02000018">
    <property type="protein sequence ID" value="RDY31305.1"/>
    <property type="molecule type" value="Genomic_DNA"/>
</dbReference>
<dbReference type="PRINTS" id="PR01099">
    <property type="entry name" value="HYETHTZKNASE"/>
</dbReference>
<feature type="binding site" evidence="11">
    <location>
        <position position="197"/>
    </location>
    <ligand>
        <name>substrate</name>
    </ligand>
</feature>
<keyword evidence="7 11" id="KW-0418">Kinase</keyword>
<dbReference type="EC" id="2.7.1.50" evidence="11"/>
<sequence>MIERIIENVRSNTPLIHCITNYVTVNDVANVLLACGASPIMADDINEAAEITSICSGLDINIGTLNTRTIEAMIKAGKKANELGHITVLDPVGAGASKLRTDTAFELLKEIRFSVIRGNISEIKSLYQGSSTSNGVDANVSDRITEANLEETISFAKELSKKTKAVIAITGAIDIIADENKAYVIQNGHPIMSKITGTGCMLTGIIAAYCAANPSQILEATKAAVICEGLAGEKAYEKMQATNGYTSTFRMYLIDYIGEMTDQMIREGMKVEIR</sequence>
<feature type="binding site" evidence="11">
    <location>
        <position position="117"/>
    </location>
    <ligand>
        <name>ATP</name>
        <dbReference type="ChEBI" id="CHEBI:30616"/>
    </ligand>
</feature>
<evidence type="ECO:0000256" key="10">
    <source>
        <dbReference type="ARBA" id="ARBA00022977"/>
    </source>
</evidence>
<dbReference type="GO" id="GO:0009229">
    <property type="term" value="P:thiamine diphosphate biosynthetic process"/>
    <property type="evidence" value="ECO:0007669"/>
    <property type="project" value="UniProtKB-UniRule"/>
</dbReference>
<dbReference type="AlphaFoldDB" id="A0A255IAT9"/>
<evidence type="ECO:0000256" key="9">
    <source>
        <dbReference type="ARBA" id="ARBA00022842"/>
    </source>
</evidence>
<comment type="cofactor">
    <cofactor evidence="2 11">
        <name>Mg(2+)</name>
        <dbReference type="ChEBI" id="CHEBI:18420"/>
    </cofactor>
</comment>
<reference evidence="13 14" key="1">
    <citation type="journal article" date="2017" name="Genome Announc.">
        <title>Draft Genome Sequence of a Sporulating and Motile Strain of Lachnotalea glycerini Isolated from Water in Quebec City, Canada.</title>
        <authorList>
            <person name="Maheux A.F."/>
            <person name="Boudreau D.K."/>
            <person name="Berube E."/>
            <person name="Boissinot M."/>
            <person name="Raymond F."/>
            <person name="Brodeur S."/>
            <person name="Corbeil J."/>
            <person name="Isabel S."/>
            <person name="Omar R.F."/>
            <person name="Bergeron M.G."/>
        </authorList>
    </citation>
    <scope>NUCLEOTIDE SEQUENCE [LARGE SCALE GENOMIC DNA]</scope>
    <source>
        <strain evidence="13 14">CCRI-19302</strain>
    </source>
</reference>
<gene>
    <name evidence="11" type="primary">thiM</name>
    <name evidence="12" type="ORF">C8E03_101752</name>
    <name evidence="13" type="ORF">CG710_010440</name>
</gene>
<dbReference type="GO" id="GO:0004417">
    <property type="term" value="F:hydroxyethylthiazole kinase activity"/>
    <property type="evidence" value="ECO:0007669"/>
    <property type="project" value="UniProtKB-UniRule"/>
</dbReference>
<dbReference type="Pfam" id="PF02110">
    <property type="entry name" value="HK"/>
    <property type="match status" value="1"/>
</dbReference>
<comment type="caution">
    <text evidence="13">The sequence shown here is derived from an EMBL/GenBank/DDBJ whole genome shotgun (WGS) entry which is preliminary data.</text>
</comment>
<comment type="similarity">
    <text evidence="11">Belongs to the Thz kinase family.</text>
</comment>
<feature type="binding site" evidence="11">
    <location>
        <position position="41"/>
    </location>
    <ligand>
        <name>substrate</name>
    </ligand>
</feature>
<keyword evidence="14" id="KW-1185">Reference proteome</keyword>
<evidence type="ECO:0000256" key="11">
    <source>
        <dbReference type="HAMAP-Rule" id="MF_00228"/>
    </source>
</evidence>
<comment type="pathway">
    <text evidence="3 11">Cofactor biosynthesis; thiamine diphosphate biosynthesis; 4-methyl-5-(2-phosphoethyl)-thiazole from 5-(2-hydroxyethyl)-4-methylthiazole: step 1/1.</text>
</comment>
<organism evidence="13 14">
    <name type="scientific">Lachnotalea glycerini</name>
    <dbReference type="NCBI Taxonomy" id="1763509"/>
    <lineage>
        <taxon>Bacteria</taxon>
        <taxon>Bacillati</taxon>
        <taxon>Bacillota</taxon>
        <taxon>Clostridia</taxon>
        <taxon>Lachnospirales</taxon>
        <taxon>Lachnospiraceae</taxon>
        <taxon>Lachnotalea</taxon>
    </lineage>
</organism>
<dbReference type="Proteomes" id="UP000247523">
    <property type="component" value="Unassembled WGS sequence"/>
</dbReference>
<evidence type="ECO:0000256" key="2">
    <source>
        <dbReference type="ARBA" id="ARBA00001946"/>
    </source>
</evidence>
<dbReference type="InterPro" id="IPR000417">
    <property type="entry name" value="Hyethyz_kinase"/>
</dbReference>